<keyword evidence="3" id="KW-1185">Reference proteome</keyword>
<dbReference type="Proteomes" id="UP000625033">
    <property type="component" value="Unassembled WGS sequence"/>
</dbReference>
<dbReference type="RefSeq" id="WP_196835998.1">
    <property type="nucleotide sequence ID" value="NZ_JADOTZ010000001.1"/>
</dbReference>
<comment type="caution">
    <text evidence="2">The sequence shown here is derived from an EMBL/GenBank/DDBJ whole genome shotgun (WGS) entry which is preliminary data.</text>
</comment>
<evidence type="ECO:0000313" key="2">
    <source>
        <dbReference type="EMBL" id="MBG6084731.1"/>
    </source>
</evidence>
<organism evidence="2 3">
    <name type="scientific">Zhihengliuella flava</name>
    <dbReference type="NCBI Taxonomy" id="1285193"/>
    <lineage>
        <taxon>Bacteria</taxon>
        <taxon>Bacillati</taxon>
        <taxon>Actinomycetota</taxon>
        <taxon>Actinomycetes</taxon>
        <taxon>Micrococcales</taxon>
        <taxon>Micrococcaceae</taxon>
        <taxon>Zhihengliuella</taxon>
    </lineage>
</organism>
<accession>A0A931DC62</accession>
<feature type="compositionally biased region" description="Basic and acidic residues" evidence="1">
    <location>
        <begin position="231"/>
        <end position="240"/>
    </location>
</feature>
<dbReference type="EMBL" id="JADOTZ010000001">
    <property type="protein sequence ID" value="MBG6084731.1"/>
    <property type="molecule type" value="Genomic_DNA"/>
</dbReference>
<name>A0A931DC62_9MICC</name>
<gene>
    <name evidence="2" type="ORF">IW252_001498</name>
</gene>
<dbReference type="AlphaFoldDB" id="A0A931DC62"/>
<reference evidence="2" key="1">
    <citation type="submission" date="2020-11" db="EMBL/GenBank/DDBJ databases">
        <title>Sequencing the genomes of 1000 actinobacteria strains.</title>
        <authorList>
            <person name="Klenk H.-P."/>
        </authorList>
    </citation>
    <scope>NUCLEOTIDE SEQUENCE</scope>
    <source>
        <strain evidence="2">DSM 26152</strain>
    </source>
</reference>
<feature type="region of interest" description="Disordered" evidence="1">
    <location>
        <begin position="220"/>
        <end position="240"/>
    </location>
</feature>
<evidence type="ECO:0000256" key="1">
    <source>
        <dbReference type="SAM" id="MobiDB-lite"/>
    </source>
</evidence>
<sequence length="240" mass="25648">MLFRRVEHQQRGRWLDAGAGFAGEKIDRLQHGGAGGEGLEAVASLGEAEHRPDGGGLDKAVLDDAGREVPGDGVGGNEAVAVVSAHRRLREALLDDQREEHADAVVELEYLGASVALEGIDQLRRPQEVVADLLDAEHGVHVRVRDGLPAHALAVRDRVPQLRILAEHVLLPLEQSVGAREQLVERHPIVMPLTTPLLPTPLLPGELILDFGEGIEEPLGVGIGHGTAPDRSARESDGDP</sequence>
<evidence type="ECO:0000313" key="3">
    <source>
        <dbReference type="Proteomes" id="UP000625033"/>
    </source>
</evidence>
<proteinExistence type="predicted"/>
<protein>
    <submittedName>
        <fullName evidence="2">Uncharacterized protein</fullName>
    </submittedName>
</protein>